<proteinExistence type="inferred from homology"/>
<dbReference type="GO" id="GO:0033214">
    <property type="term" value="P:siderophore-iron import into cell"/>
    <property type="evidence" value="ECO:0007669"/>
    <property type="project" value="TreeGrafter"/>
</dbReference>
<feature type="transmembrane region" description="Helical" evidence="8">
    <location>
        <begin position="40"/>
        <end position="60"/>
    </location>
</feature>
<evidence type="ECO:0000313" key="9">
    <source>
        <dbReference type="EMBL" id="PVZ14720.1"/>
    </source>
</evidence>
<feature type="transmembrane region" description="Helical" evidence="8">
    <location>
        <begin position="317"/>
        <end position="339"/>
    </location>
</feature>
<feature type="transmembrane region" description="Helical" evidence="8">
    <location>
        <begin position="129"/>
        <end position="149"/>
    </location>
</feature>
<keyword evidence="7 8" id="KW-0472">Membrane</keyword>
<keyword evidence="6 8" id="KW-1133">Transmembrane helix</keyword>
<reference evidence="9 10" key="1">
    <citation type="submission" date="2018-04" db="EMBL/GenBank/DDBJ databases">
        <title>Genomic Encyclopedia of Type Strains, Phase IV (KMG-IV): sequencing the most valuable type-strain genomes for metagenomic binning, comparative biology and taxonomic classification.</title>
        <authorList>
            <person name="Goeker M."/>
        </authorList>
    </citation>
    <scope>NUCLEOTIDE SEQUENCE [LARGE SCALE GENOMIC DNA]</scope>
    <source>
        <strain evidence="9 10">DSM 45771</strain>
    </source>
</reference>
<evidence type="ECO:0000256" key="5">
    <source>
        <dbReference type="ARBA" id="ARBA00022692"/>
    </source>
</evidence>
<comment type="caution">
    <text evidence="9">The sequence shown here is derived from an EMBL/GenBank/DDBJ whole genome shotgun (WGS) entry which is preliminary data.</text>
</comment>
<protein>
    <submittedName>
        <fullName evidence="9">Iron complex transport system permease protein</fullName>
    </submittedName>
</protein>
<evidence type="ECO:0000256" key="2">
    <source>
        <dbReference type="ARBA" id="ARBA00007935"/>
    </source>
</evidence>
<dbReference type="EMBL" id="QEKW01000001">
    <property type="protein sequence ID" value="PVZ14720.1"/>
    <property type="molecule type" value="Genomic_DNA"/>
</dbReference>
<keyword evidence="3" id="KW-0813">Transport</keyword>
<organism evidence="9 10">
    <name type="scientific">Actinomycetospora cinnamomea</name>
    <dbReference type="NCBI Taxonomy" id="663609"/>
    <lineage>
        <taxon>Bacteria</taxon>
        <taxon>Bacillati</taxon>
        <taxon>Actinomycetota</taxon>
        <taxon>Actinomycetes</taxon>
        <taxon>Pseudonocardiales</taxon>
        <taxon>Pseudonocardiaceae</taxon>
        <taxon>Actinomycetospora</taxon>
    </lineage>
</organism>
<dbReference type="GO" id="GO:0022857">
    <property type="term" value="F:transmembrane transporter activity"/>
    <property type="evidence" value="ECO:0007669"/>
    <property type="project" value="InterPro"/>
</dbReference>
<dbReference type="FunFam" id="1.10.3470.10:FF:000001">
    <property type="entry name" value="Vitamin B12 ABC transporter permease BtuC"/>
    <property type="match status" value="1"/>
</dbReference>
<dbReference type="PANTHER" id="PTHR30472">
    <property type="entry name" value="FERRIC ENTEROBACTIN TRANSPORT SYSTEM PERMEASE PROTEIN"/>
    <property type="match status" value="1"/>
</dbReference>
<accession>A0A2U1FRM8</accession>
<dbReference type="CDD" id="cd06550">
    <property type="entry name" value="TM_ABC_iron-siderophores_like"/>
    <property type="match status" value="1"/>
</dbReference>
<evidence type="ECO:0000256" key="8">
    <source>
        <dbReference type="SAM" id="Phobius"/>
    </source>
</evidence>
<dbReference type="SUPFAM" id="SSF81345">
    <property type="entry name" value="ABC transporter involved in vitamin B12 uptake, BtuC"/>
    <property type="match status" value="1"/>
</dbReference>
<dbReference type="PANTHER" id="PTHR30472:SF1">
    <property type="entry name" value="FE(3+) DICITRATE TRANSPORT SYSTEM PERMEASE PROTEIN FECC-RELATED"/>
    <property type="match status" value="1"/>
</dbReference>
<dbReference type="InterPro" id="IPR037294">
    <property type="entry name" value="ABC_BtuC-like"/>
</dbReference>
<keyword evidence="4" id="KW-1003">Cell membrane</keyword>
<dbReference type="AlphaFoldDB" id="A0A2U1FRM8"/>
<dbReference type="Proteomes" id="UP000245639">
    <property type="component" value="Unassembled WGS sequence"/>
</dbReference>
<evidence type="ECO:0000256" key="1">
    <source>
        <dbReference type="ARBA" id="ARBA00004651"/>
    </source>
</evidence>
<evidence type="ECO:0000256" key="6">
    <source>
        <dbReference type="ARBA" id="ARBA00022989"/>
    </source>
</evidence>
<feature type="transmembrane region" description="Helical" evidence="8">
    <location>
        <begin position="156"/>
        <end position="175"/>
    </location>
</feature>
<dbReference type="InterPro" id="IPR000522">
    <property type="entry name" value="ABC_transptr_permease_BtuC"/>
</dbReference>
<feature type="transmembrane region" description="Helical" evidence="8">
    <location>
        <begin position="229"/>
        <end position="249"/>
    </location>
</feature>
<evidence type="ECO:0000256" key="4">
    <source>
        <dbReference type="ARBA" id="ARBA00022475"/>
    </source>
</evidence>
<evidence type="ECO:0000313" key="10">
    <source>
        <dbReference type="Proteomes" id="UP000245639"/>
    </source>
</evidence>
<dbReference type="Gene3D" id="1.10.3470.10">
    <property type="entry name" value="ABC transporter involved in vitamin B12 uptake, BtuC"/>
    <property type="match status" value="1"/>
</dbReference>
<evidence type="ECO:0000256" key="3">
    <source>
        <dbReference type="ARBA" id="ARBA00022448"/>
    </source>
</evidence>
<dbReference type="GO" id="GO:0005886">
    <property type="term" value="C:plasma membrane"/>
    <property type="evidence" value="ECO:0007669"/>
    <property type="project" value="UniProtKB-SubCell"/>
</dbReference>
<dbReference type="Pfam" id="PF01032">
    <property type="entry name" value="FecCD"/>
    <property type="match status" value="1"/>
</dbReference>
<feature type="transmembrane region" description="Helical" evidence="8">
    <location>
        <begin position="345"/>
        <end position="363"/>
    </location>
</feature>
<feature type="transmembrane region" description="Helical" evidence="8">
    <location>
        <begin position="275"/>
        <end position="305"/>
    </location>
</feature>
<evidence type="ECO:0000256" key="7">
    <source>
        <dbReference type="ARBA" id="ARBA00023136"/>
    </source>
</evidence>
<feature type="transmembrane region" description="Helical" evidence="8">
    <location>
        <begin position="187"/>
        <end position="208"/>
    </location>
</feature>
<name>A0A2U1FRM8_9PSEU</name>
<keyword evidence="5 8" id="KW-0812">Transmembrane</keyword>
<feature type="transmembrane region" description="Helical" evidence="8">
    <location>
        <begin position="100"/>
        <end position="117"/>
    </location>
</feature>
<keyword evidence="10" id="KW-1185">Reference proteome</keyword>
<comment type="subcellular location">
    <subcellularLocation>
        <location evidence="1">Cell membrane</location>
        <topology evidence="1">Multi-pass membrane protein</topology>
    </subcellularLocation>
</comment>
<gene>
    <name evidence="9" type="ORF">C8D89_101587</name>
</gene>
<sequence length="371" mass="36671">MPDHDEPDTGTDTHAGGDEVVQVTAAGTRTGSAGGASLRAVGLLALAALALVVLLVSIGIGSRDIGLAQSWALLVGGDPGTAGTSGTEAAVVRDLRVPRGLLALGVGAALALSGAVMQGLSRNPLADPGLLGVNAGASAAVVVAIGVFGIGTVTGYVWFALAGAAVTMAAVHVLGATGRSSGTPDRLVLAGAAVAAVLVALVNAALVLSPRTFDSFRFWNLGSLDGRRTDVLVSVAPFLLVGVVAAFALSRALDTLALGDRAGTALGLDVERTRLLAGGAATVLAGAATAAVGPVAFLGLAVPHAVRFVVGPAHSWLLPYTALLGGIVMLVADVIGRVVAPPGEIQVGVMTAVLGVPVFVALCRRRRLVSV</sequence>
<comment type="similarity">
    <text evidence="2">Belongs to the binding-protein-dependent transport system permease family. FecCD subfamily.</text>
</comment>